<dbReference type="InterPro" id="IPR032675">
    <property type="entry name" value="LRR_dom_sf"/>
</dbReference>
<keyword evidence="2" id="KW-0547">Nucleotide-binding</keyword>
<dbReference type="SMART" id="SM00382">
    <property type="entry name" value="AAA"/>
    <property type="match status" value="1"/>
</dbReference>
<dbReference type="SUPFAM" id="SSF54919">
    <property type="entry name" value="Nucleoside diphosphate kinase, NDK"/>
    <property type="match status" value="1"/>
</dbReference>
<dbReference type="Pfam" id="PF00334">
    <property type="entry name" value="NDK"/>
    <property type="match status" value="1"/>
</dbReference>
<gene>
    <name evidence="10" type="ORF">GMARGA_LOCUS607</name>
</gene>
<feature type="binding site" evidence="5">
    <location>
        <position position="66"/>
    </location>
    <ligand>
        <name>ATP</name>
        <dbReference type="ChEBI" id="CHEBI:30616"/>
    </ligand>
</feature>
<evidence type="ECO:0000313" key="10">
    <source>
        <dbReference type="EMBL" id="CAG8467394.1"/>
    </source>
</evidence>
<dbReference type="EMBL" id="CAJVQB010000105">
    <property type="protein sequence ID" value="CAG8467394.1"/>
    <property type="molecule type" value="Genomic_DNA"/>
</dbReference>
<sequence>MVMERTLAIIKPDITQRNLAEIFYAEHCEKDFFREMINFMCSGPVVIVCLEGENAIRLNREIMGATDPALAQKDTIRKIFGTSITANAVHGSDRAFFERSKIRLFSDWLEEISKKQVAEAKEGITQSNWEERIEKIKKKAAENKLKRKSNSTTNKEEISEPTLLTPGPSTRKETNPQTPSEPKPKANSKHNFFTLFIVLAITFGGEKFVSARMEEAERTIEEFATRYQKKFKLRHKKDETKYGVLTPRAIGELIRNNEVGFEMHRLEEIGFIPFSSMGMEFDTMDMAILAYLYESWEKDEFFMSELLSKRKIPLKFGAGVDLSKGIRTISKGPEETEINEYPGLEGDLDLNDYYGLEELVLPGFRLTSLSLRDSFRDFQKLTIIKCQKNRLQSLNIDSCPNLKRLDCSNNNLTNLNLAKNQKLTILYCENNSLNQIIFPKNSLLEIVDVSQNKITADLEIFSRFSKLRILRLTKKSPEEDKQANENNFSGLLVSLKNCGNLEEMTVVNQTNIKGNPANSLYLFGPKMKYFYCQNTIFQPELEPFNYEKVDKLEERLAQIAAETDGKIVNFENELDIERDKESEEKKIFEKQKKVLESQIDEGIEKLAAKEIEENKRIISILRDENRRLKEDSNSKQERIFSLIGEIAKKDKEADDRVEKLVVHQEKKTTESAASEQEKKEALEAEIRKLREEIICLKRKEETTEKLTEVLVEVKEAGTSTDKIELPQQSQPTTPTSQLSPHSAIFNMSNTIRSIGYYSEEEAKITAELSAKRQELTDYIEKVIVKEKEVMELRRKLFRIDQERRDKRIKEGMEEDGTGAIGRHTRMRFLPARVRIPRPVPKQSLMMQKIFLITLALIIIAGSLFFSSEEDNFSPAEERKENIILYYFSAQKLNSEVNKLVESLVRLDELANSLLVVKKNITFEKVSFAYPQRPDQIILQNFSFCFQQGKSYGIAGKNGIGKSTITKTFLKLYNLQSGKILVGERNIREIDTESLRRHICYQTNHPAYFQTSIAENVYHPYGYDKNDPAALEKLITAAKKAGIYDFITKLPAGFSTVLKSGGNLSEGQKQLIATMKIFLRDYDVYILDEILSNVHPELKKTVLRNIFEHIRGKTIIVIDHHYEIFQYLDYVYQFTGKALIAKEKEDFLT</sequence>
<dbReference type="PANTHER" id="PTHR24221:SF654">
    <property type="entry name" value="ATP-BINDING CASSETTE SUB-FAMILY B MEMBER 6"/>
    <property type="match status" value="1"/>
</dbReference>
<feature type="domain" description="ABC transporter" evidence="9">
    <location>
        <begin position="920"/>
        <end position="1147"/>
    </location>
</feature>
<comment type="similarity">
    <text evidence="5 6">Belongs to the NDK family.</text>
</comment>
<comment type="similarity">
    <text evidence="4">Belongs to the ABC transporter superfamily. ABCB family. Heavy Metal importer (TC 3.A.1.210) subfamily.</text>
</comment>
<dbReference type="SUPFAM" id="SSF52540">
    <property type="entry name" value="P-loop containing nucleoside triphosphate hydrolases"/>
    <property type="match status" value="1"/>
</dbReference>
<dbReference type="PRINTS" id="PR01243">
    <property type="entry name" value="NUCDPKINASE"/>
</dbReference>
<dbReference type="InterPro" id="IPR036850">
    <property type="entry name" value="NDK-like_dom_sf"/>
</dbReference>
<evidence type="ECO:0000256" key="8">
    <source>
        <dbReference type="SAM" id="MobiDB-lite"/>
    </source>
</evidence>
<protein>
    <recommendedName>
        <fullName evidence="1">Nucleoside diphosphate kinase</fullName>
    </recommendedName>
</protein>
<feature type="binding site" evidence="5">
    <location>
        <position position="32"/>
    </location>
    <ligand>
        <name>ATP</name>
        <dbReference type="ChEBI" id="CHEBI:30616"/>
    </ligand>
</feature>
<evidence type="ECO:0000256" key="4">
    <source>
        <dbReference type="ARBA" id="ARBA00024363"/>
    </source>
</evidence>
<feature type="region of interest" description="Disordered" evidence="8">
    <location>
        <begin position="142"/>
        <end position="187"/>
    </location>
</feature>
<evidence type="ECO:0000256" key="5">
    <source>
        <dbReference type="PROSITE-ProRule" id="PRU00706"/>
    </source>
</evidence>
<dbReference type="SUPFAM" id="SSF52058">
    <property type="entry name" value="L domain-like"/>
    <property type="match status" value="1"/>
</dbReference>
<dbReference type="InterPro" id="IPR003593">
    <property type="entry name" value="AAA+_ATPase"/>
</dbReference>
<organism evidence="10 11">
    <name type="scientific">Gigaspora margarita</name>
    <dbReference type="NCBI Taxonomy" id="4874"/>
    <lineage>
        <taxon>Eukaryota</taxon>
        <taxon>Fungi</taxon>
        <taxon>Fungi incertae sedis</taxon>
        <taxon>Mucoromycota</taxon>
        <taxon>Glomeromycotina</taxon>
        <taxon>Glomeromycetes</taxon>
        <taxon>Diversisporales</taxon>
        <taxon>Gigasporaceae</taxon>
        <taxon>Gigaspora</taxon>
    </lineage>
</organism>
<feature type="compositionally biased region" description="Low complexity" evidence="8">
    <location>
        <begin position="725"/>
        <end position="740"/>
    </location>
</feature>
<keyword evidence="11" id="KW-1185">Reference proteome</keyword>
<dbReference type="InterPro" id="IPR001564">
    <property type="entry name" value="Nucleoside_diP_kinase"/>
</dbReference>
<dbReference type="InterPro" id="IPR034907">
    <property type="entry name" value="NDK-like_dom"/>
</dbReference>
<evidence type="ECO:0000256" key="6">
    <source>
        <dbReference type="RuleBase" id="RU004011"/>
    </source>
</evidence>
<evidence type="ECO:0000256" key="1">
    <source>
        <dbReference type="ARBA" id="ARBA00017632"/>
    </source>
</evidence>
<feature type="coiled-coil region" evidence="7">
    <location>
        <begin position="578"/>
        <end position="638"/>
    </location>
</feature>
<keyword evidence="7" id="KW-0175">Coiled coil</keyword>
<keyword evidence="3" id="KW-0067">ATP-binding</keyword>
<feature type="binding site" evidence="5">
    <location>
        <position position="87"/>
    </location>
    <ligand>
        <name>ATP</name>
        <dbReference type="ChEBI" id="CHEBI:30616"/>
    </ligand>
</feature>
<feature type="binding site" evidence="5">
    <location>
        <position position="77"/>
    </location>
    <ligand>
        <name>ATP</name>
        <dbReference type="ChEBI" id="CHEBI:30616"/>
    </ligand>
</feature>
<accession>A0ABM8VWZ6</accession>
<dbReference type="InterPro" id="IPR039421">
    <property type="entry name" value="Type_1_exporter"/>
</dbReference>
<evidence type="ECO:0000256" key="7">
    <source>
        <dbReference type="SAM" id="Coils"/>
    </source>
</evidence>
<feature type="active site" description="Pros-phosphohistidine intermediate" evidence="5">
    <location>
        <position position="90"/>
    </location>
</feature>
<feature type="coiled-coil region" evidence="7">
    <location>
        <begin position="665"/>
        <end position="716"/>
    </location>
</feature>
<dbReference type="Gene3D" id="3.80.10.10">
    <property type="entry name" value="Ribonuclease Inhibitor"/>
    <property type="match status" value="1"/>
</dbReference>
<evidence type="ECO:0000256" key="3">
    <source>
        <dbReference type="ARBA" id="ARBA00022840"/>
    </source>
</evidence>
<dbReference type="InterPro" id="IPR003439">
    <property type="entry name" value="ABC_transporter-like_ATP-bd"/>
</dbReference>
<dbReference type="PROSITE" id="PS50893">
    <property type="entry name" value="ABC_TRANSPORTER_2"/>
    <property type="match status" value="1"/>
</dbReference>
<dbReference type="PANTHER" id="PTHR24221">
    <property type="entry name" value="ATP-BINDING CASSETTE SUB-FAMILY B"/>
    <property type="match status" value="1"/>
</dbReference>
<reference evidence="10 11" key="1">
    <citation type="submission" date="2021-06" db="EMBL/GenBank/DDBJ databases">
        <authorList>
            <person name="Kallberg Y."/>
            <person name="Tangrot J."/>
            <person name="Rosling A."/>
        </authorList>
    </citation>
    <scope>NUCLEOTIDE SEQUENCE [LARGE SCALE GENOMIC DNA]</scope>
    <source>
        <strain evidence="10 11">120-4 pot B 10/14</strain>
    </source>
</reference>
<dbReference type="SMART" id="SM00562">
    <property type="entry name" value="NDK"/>
    <property type="match status" value="1"/>
</dbReference>
<comment type="caution">
    <text evidence="10">The sequence shown here is derived from an EMBL/GenBank/DDBJ whole genome shotgun (WGS) entry which is preliminary data.</text>
</comment>
<name>A0ABM8VWZ6_GIGMA</name>
<dbReference type="Gene3D" id="3.40.50.300">
    <property type="entry name" value="P-loop containing nucleotide triphosphate hydrolases"/>
    <property type="match status" value="1"/>
</dbReference>
<feature type="binding site" evidence="5">
    <location>
        <position position="60"/>
    </location>
    <ligand>
        <name>ATP</name>
        <dbReference type="ChEBI" id="CHEBI:30616"/>
    </ligand>
</feature>
<dbReference type="Gene3D" id="3.30.70.141">
    <property type="entry name" value="Nucleoside diphosphate kinase-like domain"/>
    <property type="match status" value="1"/>
</dbReference>
<evidence type="ECO:0000259" key="9">
    <source>
        <dbReference type="PROSITE" id="PS50893"/>
    </source>
</evidence>
<evidence type="ECO:0000313" key="11">
    <source>
        <dbReference type="Proteomes" id="UP000789901"/>
    </source>
</evidence>
<dbReference type="InterPro" id="IPR027417">
    <property type="entry name" value="P-loop_NTPase"/>
</dbReference>
<dbReference type="PROSITE" id="PS51374">
    <property type="entry name" value="NDPK_LIKE"/>
    <property type="match status" value="1"/>
</dbReference>
<feature type="binding site" evidence="5">
    <location>
        <position position="11"/>
    </location>
    <ligand>
        <name>ATP</name>
        <dbReference type="ChEBI" id="CHEBI:30616"/>
    </ligand>
</feature>
<dbReference type="Pfam" id="PF00005">
    <property type="entry name" value="ABC_tran"/>
    <property type="match status" value="1"/>
</dbReference>
<dbReference type="Proteomes" id="UP000789901">
    <property type="component" value="Unassembled WGS sequence"/>
</dbReference>
<evidence type="ECO:0000256" key="2">
    <source>
        <dbReference type="ARBA" id="ARBA00022741"/>
    </source>
</evidence>
<proteinExistence type="inferred from homology"/>
<feature type="region of interest" description="Disordered" evidence="8">
    <location>
        <begin position="720"/>
        <end position="741"/>
    </location>
</feature>